<protein>
    <submittedName>
        <fullName evidence="2">Uncharacterized protein</fullName>
    </submittedName>
</protein>
<accession>M2QG93</accession>
<dbReference type="Proteomes" id="UP000016930">
    <property type="component" value="Unassembled WGS sequence"/>
</dbReference>
<evidence type="ECO:0000256" key="1">
    <source>
        <dbReference type="SAM" id="MobiDB-lite"/>
    </source>
</evidence>
<proteinExistence type="predicted"/>
<dbReference type="HOGENOM" id="CLU_009568_0_0_1"/>
<feature type="compositionally biased region" description="Basic residues" evidence="1">
    <location>
        <begin position="1178"/>
        <end position="1191"/>
    </location>
</feature>
<dbReference type="OrthoDB" id="107110at2759"/>
<reference evidence="2 3" key="1">
    <citation type="journal article" date="2012" name="Proc. Natl. Acad. Sci. U.S.A.">
        <title>Comparative genomics of Ceriporiopsis subvermispora and Phanerochaete chrysosporium provide insight into selective ligninolysis.</title>
        <authorList>
            <person name="Fernandez-Fueyo E."/>
            <person name="Ruiz-Duenas F.J."/>
            <person name="Ferreira P."/>
            <person name="Floudas D."/>
            <person name="Hibbett D.S."/>
            <person name="Canessa P."/>
            <person name="Larrondo L.F."/>
            <person name="James T.Y."/>
            <person name="Seelenfreund D."/>
            <person name="Lobos S."/>
            <person name="Polanco R."/>
            <person name="Tello M."/>
            <person name="Honda Y."/>
            <person name="Watanabe T."/>
            <person name="Watanabe T."/>
            <person name="Ryu J.S."/>
            <person name="Kubicek C.P."/>
            <person name="Schmoll M."/>
            <person name="Gaskell J."/>
            <person name="Hammel K.E."/>
            <person name="St John F.J."/>
            <person name="Vanden Wymelenberg A."/>
            <person name="Sabat G."/>
            <person name="Splinter BonDurant S."/>
            <person name="Syed K."/>
            <person name="Yadav J.S."/>
            <person name="Doddapaneni H."/>
            <person name="Subramanian V."/>
            <person name="Lavin J.L."/>
            <person name="Oguiza J.A."/>
            <person name="Perez G."/>
            <person name="Pisabarro A.G."/>
            <person name="Ramirez L."/>
            <person name="Santoyo F."/>
            <person name="Master E."/>
            <person name="Coutinho P.M."/>
            <person name="Henrissat B."/>
            <person name="Lombard V."/>
            <person name="Magnuson J.K."/>
            <person name="Kuees U."/>
            <person name="Hori C."/>
            <person name="Igarashi K."/>
            <person name="Samejima M."/>
            <person name="Held B.W."/>
            <person name="Barry K.W."/>
            <person name="LaButti K.M."/>
            <person name="Lapidus A."/>
            <person name="Lindquist E.A."/>
            <person name="Lucas S.M."/>
            <person name="Riley R."/>
            <person name="Salamov A.A."/>
            <person name="Hoffmeister D."/>
            <person name="Schwenk D."/>
            <person name="Hadar Y."/>
            <person name="Yarden O."/>
            <person name="de Vries R.P."/>
            <person name="Wiebenga A."/>
            <person name="Stenlid J."/>
            <person name="Eastwood D."/>
            <person name="Grigoriev I.V."/>
            <person name="Berka R.M."/>
            <person name="Blanchette R.A."/>
            <person name="Kersten P."/>
            <person name="Martinez A.T."/>
            <person name="Vicuna R."/>
            <person name="Cullen D."/>
        </authorList>
    </citation>
    <scope>NUCLEOTIDE SEQUENCE [LARGE SCALE GENOMIC DNA]</scope>
    <source>
        <strain evidence="2 3">B</strain>
    </source>
</reference>
<feature type="region of interest" description="Disordered" evidence="1">
    <location>
        <begin position="987"/>
        <end position="1024"/>
    </location>
</feature>
<keyword evidence="3" id="KW-1185">Reference proteome</keyword>
<dbReference type="AlphaFoldDB" id="M2QG93"/>
<dbReference type="PANTHER" id="PTHR33266">
    <property type="entry name" value="CHROMOSOME 15, WHOLE GENOME SHOTGUN SEQUENCE"/>
    <property type="match status" value="1"/>
</dbReference>
<gene>
    <name evidence="2" type="ORF">CERSUDRAFT_96284</name>
</gene>
<feature type="compositionally biased region" description="Polar residues" evidence="1">
    <location>
        <begin position="998"/>
        <end position="1010"/>
    </location>
</feature>
<feature type="region of interest" description="Disordered" evidence="1">
    <location>
        <begin position="1132"/>
        <end position="1191"/>
    </location>
</feature>
<evidence type="ECO:0000313" key="3">
    <source>
        <dbReference type="Proteomes" id="UP000016930"/>
    </source>
</evidence>
<dbReference type="PANTHER" id="PTHR33266:SF1">
    <property type="entry name" value="F-BOX DOMAIN-CONTAINING PROTEIN"/>
    <property type="match status" value="1"/>
</dbReference>
<evidence type="ECO:0000313" key="2">
    <source>
        <dbReference type="EMBL" id="EMD36058.1"/>
    </source>
</evidence>
<organism evidence="2 3">
    <name type="scientific">Ceriporiopsis subvermispora (strain B)</name>
    <name type="common">White-rot fungus</name>
    <name type="synonym">Gelatoporia subvermispora</name>
    <dbReference type="NCBI Taxonomy" id="914234"/>
    <lineage>
        <taxon>Eukaryota</taxon>
        <taxon>Fungi</taxon>
        <taxon>Dikarya</taxon>
        <taxon>Basidiomycota</taxon>
        <taxon>Agaricomycotina</taxon>
        <taxon>Agaricomycetes</taxon>
        <taxon>Polyporales</taxon>
        <taxon>Gelatoporiaceae</taxon>
        <taxon>Gelatoporia</taxon>
    </lineage>
</organism>
<dbReference type="STRING" id="914234.M2QG93"/>
<dbReference type="EMBL" id="KB445799">
    <property type="protein sequence ID" value="EMD36058.1"/>
    <property type="molecule type" value="Genomic_DNA"/>
</dbReference>
<sequence length="1191" mass="134203">MSVSDPPRVSPLSENRKGLCVVSPEDIVSHVTRFHSSAATNTYQEIAPDLPGAAGLLAIILSCNDLYNDVLIQYQDIIFLRGFLQTHKWIQDELESAWKSRDFTKLLQYTFWYNLPEYKGSERPTRGTVMSTERQAEALHTAWAMEYIGVLHILLYNNIMHAFKKGSSLAHANYACLIQGSGSGKSRMIWQLGLLIFSLSFNLRRPEDPTQQMKSYPDPDHELRDHFLRSRSLSYYEQQAFFWTWFLNLFEVILEQIRQFDRQNTYGDLASFWRTTLQKNRSYIYKLVVHRHRNSGNHKGATSRKELQVQVRAALCNLLVGIDSLVTPSAWKEAEERVKIVCSFDEADVLALQKVPKNDKEGNMFEALCSSLNVFRGLPIFFIFLSTNSNIALLAPPKHRSTSNAVRRHFDSLVAPFTETAFDCSPNFPLSHTGYTLKRISTVQFMAQFGRPLWHSLLRGSNAERGRAKGKQQPVPVAKELLDLARVKLIACGDQLHSNNDSGDQDISDRWSPAVRRALADIRVSLVYEPSREKTYDELSTLVASHMRTAFTVPGHREYMRSGYPSEPILAEAAAQELYLLKASDRTKGPTTLAAIAAEALRHDLCSPGERGEVVGRILLTLAYDAAVERAHRESDSSGGPVNYSAGCPLIYFIQELFTQEHAEEILTSLPDNVPITGDESTQEPSRKTFKEAFKNAYVRFTHFGRLGDDGGITTLALFAAFLRGQAQMGHPTQAQIDAAIPVVLKIDNICEKNMTVLLISFKRRLVEGTRAEYNICADSLNVFFHSQEPSFTKRPYVALVMELGVCGRTRYVLGPRHVTGPVKRGETLPLRFPAAADLRTPQSTSKVLLGRHNQALRDLRPSTKQRLHPRYNIYAYGCSERVYKVIDVAERPVYQILLANLDMFDEYARKMLEGSIRGLLRLKPVWYTMVDSYHWIALNDTITKALQIEQANSKKTFVPDVVFAGKDEDVLNALEKQMDACAVNANNTSGAHGRQGEQAQVFQDSQASATAPHDAEPQAGPVPAEEYYKKYAVEFPGGYDSDEEDMLSALGEIFDRNNSRNDGANWEGEGTSQDIVEWSAEKLARIGQGEQPLLESDPFVQDPFKAEDERIQRKLREMLVLEQETIATQLHLSSISENDTEHSQGESPTREAKKRIESRKKVPKDKREGDHSEEKPPKKKITGKGKARAG</sequence>
<name>M2QG93_CERS8</name>
<feature type="compositionally biased region" description="Basic and acidic residues" evidence="1">
    <location>
        <begin position="1140"/>
        <end position="1156"/>
    </location>
</feature>
<feature type="compositionally biased region" description="Basic and acidic residues" evidence="1">
    <location>
        <begin position="1166"/>
        <end position="1177"/>
    </location>
</feature>